<comment type="caution">
    <text evidence="3">The sequence shown here is derived from an EMBL/GenBank/DDBJ whole genome shotgun (WGS) entry which is preliminary data.</text>
</comment>
<dbReference type="Pfam" id="PF25000">
    <property type="entry name" value="DUF7779"/>
    <property type="match status" value="1"/>
</dbReference>
<dbReference type="Pfam" id="PF13424">
    <property type="entry name" value="TPR_12"/>
    <property type="match status" value="1"/>
</dbReference>
<dbReference type="Gene3D" id="1.25.40.10">
    <property type="entry name" value="Tetratricopeptide repeat domain"/>
    <property type="match status" value="3"/>
</dbReference>
<dbReference type="InterPro" id="IPR011990">
    <property type="entry name" value="TPR-like_helical_dom_sf"/>
</dbReference>
<evidence type="ECO:0000259" key="1">
    <source>
        <dbReference type="Pfam" id="PF19956"/>
    </source>
</evidence>
<dbReference type="InterPro" id="IPR027417">
    <property type="entry name" value="P-loop_NTPase"/>
</dbReference>
<dbReference type="PANTHER" id="PTHR35205">
    <property type="entry name" value="NB-ARC AND TPR DOMAIN PROTEIN"/>
    <property type="match status" value="1"/>
</dbReference>
<protein>
    <submittedName>
        <fullName evidence="3">FxSxx-COOH system tetratricopeptide repeat protein</fullName>
    </submittedName>
</protein>
<organism evidence="3 4">
    <name type="scientific">Hamadaea flava</name>
    <dbReference type="NCBI Taxonomy" id="1742688"/>
    <lineage>
        <taxon>Bacteria</taxon>
        <taxon>Bacillati</taxon>
        <taxon>Actinomycetota</taxon>
        <taxon>Actinomycetes</taxon>
        <taxon>Micromonosporales</taxon>
        <taxon>Micromonosporaceae</taxon>
        <taxon>Hamadaea</taxon>
    </lineage>
</organism>
<accession>A0ABV8LX23</accession>
<dbReference type="PANTHER" id="PTHR35205:SF1">
    <property type="entry name" value="ZU5 DOMAIN-CONTAINING PROTEIN"/>
    <property type="match status" value="1"/>
</dbReference>
<reference evidence="4" key="1">
    <citation type="journal article" date="2019" name="Int. J. Syst. Evol. Microbiol.">
        <title>The Global Catalogue of Microorganisms (GCM) 10K type strain sequencing project: providing services to taxonomists for standard genome sequencing and annotation.</title>
        <authorList>
            <consortium name="The Broad Institute Genomics Platform"/>
            <consortium name="The Broad Institute Genome Sequencing Center for Infectious Disease"/>
            <person name="Wu L."/>
            <person name="Ma J."/>
        </authorList>
    </citation>
    <scope>NUCLEOTIDE SEQUENCE [LARGE SCALE GENOMIC DNA]</scope>
    <source>
        <strain evidence="4">CGMCC 4.7289</strain>
    </source>
</reference>
<name>A0ABV8LX23_9ACTN</name>
<dbReference type="InterPro" id="IPR045431">
    <property type="entry name" value="EAD2"/>
</dbReference>
<feature type="domain" description="Effector-associated" evidence="1">
    <location>
        <begin position="14"/>
        <end position="83"/>
    </location>
</feature>
<proteinExistence type="predicted"/>
<sequence>MPRLLLQQATELRDVLLSVGVLKNADERQLCLDAVHTELGRQIVSDNRKTTAHKTDLMVIVQALSAEPEGLPTLLRAAEAFGEPGDVVPAWRVLARLDLADLLDGVRPDVVAEVAGQVMDARVDVDKPDVVLQQVGWQRAEAWGASAMIAFVVLLLERLSGEAGGAGANPASGAVSGREGNTARIETWLTGGRYAFGLTGADLDNARRVARLISAAAGPGSNTGLPAHEEGPDVGTTTIIKVTDSGTAQPPALVWGGVPARNQYFVGRRESLTTLDAALTQQARASVLPKASVRGAGGVGKTQLAVEYTYLNQSRYQIIWWINAENIATVRASLSALADRVNIPPNPSMEQRIRALLDHLATTSQDWLLVYDNATDPAELAPLMPTANVVGELGHVIVTTRNTAWAAEGATLELDVFSRSESLELLQARVPDTTDREAHDLAEKLDDLPLALEQAASWLLTMPSSVDEYLQDLESRATTLLAEGRPREYNGTVLTVVSLALPQLAERSAAAVQLLELLVHLAPEPISTRLLWEGRRAAGLPEPLRSVLQERNDISRTVRHLGSLGLARIDNANKRVQIHRLVHLVVREGLTSAEPLLNAQRLLSAANPGFPDDRGTWPRHSEIAPHLQAAHMNDGDVDARRTVLDQVRYLYNTGDYESCRVLVEEALAAWDVPDTDGRPSSDALTLLALRRYGDALRQLNDQQAATVTLAAYERMVEALGEEHEYTMGAANSVGADMRRAGRVTEARELDARTLETQRRVLGDADPSTLRIMNSLAMDLRLTGDFAASYALNVEVEEHARTLEDGAIPIVLAQEAQARDLYLLGRYADAAALLEGSLPIQRNLLGADHLTVLRATCVYVASLRKLGRLDEAVAEGRANHLLATRRFGPDHLMTAECGMTAANALRARGDARDAHTYAMRSLQLFRGIYGEDHPLVWCASVNVAAILRARDLDQDAEELNLRTLDGLRRTLPGEHPYLLSARTGVVMNLVRAHRIAEAQPLSAEILADSQRVRGPEHAYTYYCMVNAAVDQIQSGQTETGLPLLAEATRLLIEKFGADHPEVEAARNRRRIECDIETISLI</sequence>
<dbReference type="Pfam" id="PF13374">
    <property type="entry name" value="TPR_10"/>
    <property type="match status" value="2"/>
</dbReference>
<keyword evidence="4" id="KW-1185">Reference proteome</keyword>
<evidence type="ECO:0000313" key="4">
    <source>
        <dbReference type="Proteomes" id="UP001595816"/>
    </source>
</evidence>
<dbReference type="SUPFAM" id="SSF48452">
    <property type="entry name" value="TPR-like"/>
    <property type="match status" value="3"/>
</dbReference>
<gene>
    <name evidence="3" type="primary">fxsT</name>
    <name evidence="3" type="ORF">ACFOZ4_33800</name>
</gene>
<dbReference type="RefSeq" id="WP_253750095.1">
    <property type="nucleotide sequence ID" value="NZ_JAMZDZ010000001.1"/>
</dbReference>
<dbReference type="Gene3D" id="3.40.50.300">
    <property type="entry name" value="P-loop containing nucleotide triphosphate hydrolases"/>
    <property type="match status" value="1"/>
</dbReference>
<dbReference type="NCBIfam" id="NF040586">
    <property type="entry name" value="FxSxx_TPR"/>
    <property type="match status" value="1"/>
</dbReference>
<feature type="domain" description="DUF7779" evidence="2">
    <location>
        <begin position="506"/>
        <end position="593"/>
    </location>
</feature>
<dbReference type="SUPFAM" id="SSF52540">
    <property type="entry name" value="P-loop containing nucleoside triphosphate hydrolases"/>
    <property type="match status" value="1"/>
</dbReference>
<dbReference type="EMBL" id="JBHSAY010000023">
    <property type="protein sequence ID" value="MFC4135616.1"/>
    <property type="molecule type" value="Genomic_DNA"/>
</dbReference>
<dbReference type="InterPro" id="IPR056681">
    <property type="entry name" value="DUF7779"/>
</dbReference>
<evidence type="ECO:0000259" key="2">
    <source>
        <dbReference type="Pfam" id="PF25000"/>
    </source>
</evidence>
<evidence type="ECO:0000313" key="3">
    <source>
        <dbReference type="EMBL" id="MFC4135616.1"/>
    </source>
</evidence>
<dbReference type="Pfam" id="PF19956">
    <property type="entry name" value="EAD2"/>
    <property type="match status" value="1"/>
</dbReference>
<dbReference type="Proteomes" id="UP001595816">
    <property type="component" value="Unassembled WGS sequence"/>
</dbReference>